<evidence type="ECO:0000313" key="1">
    <source>
        <dbReference type="EMBL" id="GAJ24928.1"/>
    </source>
</evidence>
<name>X1V565_9ZZZZ</name>
<dbReference type="EMBL" id="BARW01036215">
    <property type="protein sequence ID" value="GAJ24928.1"/>
    <property type="molecule type" value="Genomic_DNA"/>
</dbReference>
<proteinExistence type="predicted"/>
<sequence length="30" mass="3177">MREPLGYLGSYLEVLAADAGADGDPDVFHP</sequence>
<protein>
    <submittedName>
        <fullName evidence="1">Uncharacterized protein</fullName>
    </submittedName>
</protein>
<accession>X1V565</accession>
<gene>
    <name evidence="1" type="ORF">S12H4_56279</name>
</gene>
<reference evidence="1" key="1">
    <citation type="journal article" date="2014" name="Front. Microbiol.">
        <title>High frequency of phylogenetically diverse reductive dehalogenase-homologous genes in deep subseafloor sedimentary metagenomes.</title>
        <authorList>
            <person name="Kawai M."/>
            <person name="Futagami T."/>
            <person name="Toyoda A."/>
            <person name="Takaki Y."/>
            <person name="Nishi S."/>
            <person name="Hori S."/>
            <person name="Arai W."/>
            <person name="Tsubouchi T."/>
            <person name="Morono Y."/>
            <person name="Uchiyama I."/>
            <person name="Ito T."/>
            <person name="Fujiyama A."/>
            <person name="Inagaki F."/>
            <person name="Takami H."/>
        </authorList>
    </citation>
    <scope>NUCLEOTIDE SEQUENCE</scope>
    <source>
        <strain evidence="1">Expedition CK06-06</strain>
    </source>
</reference>
<dbReference type="AlphaFoldDB" id="X1V565"/>
<comment type="caution">
    <text evidence="1">The sequence shown here is derived from an EMBL/GenBank/DDBJ whole genome shotgun (WGS) entry which is preliminary data.</text>
</comment>
<organism evidence="1">
    <name type="scientific">marine sediment metagenome</name>
    <dbReference type="NCBI Taxonomy" id="412755"/>
    <lineage>
        <taxon>unclassified sequences</taxon>
        <taxon>metagenomes</taxon>
        <taxon>ecological metagenomes</taxon>
    </lineage>
</organism>
<feature type="non-terminal residue" evidence="1">
    <location>
        <position position="30"/>
    </location>
</feature>